<evidence type="ECO:0000313" key="2">
    <source>
        <dbReference type="Proteomes" id="UP000278627"/>
    </source>
</evidence>
<sequence>MYGNIGKHISPRASNPEYSQIPANSVCPTLFPCITSQVESIVISLVAFVFIGLSNRERNIEHNCAVICNCTANCNSMCAQQCQLRLAINTCDSSCQVQCANVC</sequence>
<dbReference type="Proteomes" id="UP000278627">
    <property type="component" value="Unassembled WGS sequence"/>
</dbReference>
<accession>A0A0N4TVE0</accession>
<reference evidence="1 2" key="2">
    <citation type="submission" date="2018-11" db="EMBL/GenBank/DDBJ databases">
        <authorList>
            <consortium name="Pathogen Informatics"/>
        </authorList>
    </citation>
    <scope>NUCLEOTIDE SEQUENCE [LARGE SCALE GENOMIC DNA]</scope>
</reference>
<gene>
    <name evidence="1" type="ORF">BPAG_LOCUS12768</name>
</gene>
<dbReference type="AlphaFoldDB" id="A0A0N4TVE0"/>
<evidence type="ECO:0000313" key="3">
    <source>
        <dbReference type="WBParaSite" id="BPAG_0001284001-mRNA-1"/>
    </source>
</evidence>
<keyword evidence="2" id="KW-1185">Reference proteome</keyword>
<protein>
    <submittedName>
        <fullName evidence="3">Thionin-like protein 2</fullName>
    </submittedName>
</protein>
<organism evidence="3">
    <name type="scientific">Brugia pahangi</name>
    <name type="common">Filarial nematode worm</name>
    <dbReference type="NCBI Taxonomy" id="6280"/>
    <lineage>
        <taxon>Eukaryota</taxon>
        <taxon>Metazoa</taxon>
        <taxon>Ecdysozoa</taxon>
        <taxon>Nematoda</taxon>
        <taxon>Chromadorea</taxon>
        <taxon>Rhabditida</taxon>
        <taxon>Spirurina</taxon>
        <taxon>Spiruromorpha</taxon>
        <taxon>Filarioidea</taxon>
        <taxon>Onchocercidae</taxon>
        <taxon>Brugia</taxon>
    </lineage>
</organism>
<proteinExistence type="predicted"/>
<reference evidence="3" key="1">
    <citation type="submission" date="2017-02" db="UniProtKB">
        <authorList>
            <consortium name="WormBaseParasite"/>
        </authorList>
    </citation>
    <scope>IDENTIFICATION</scope>
</reference>
<dbReference type="WBParaSite" id="BPAG_0001284001-mRNA-1">
    <property type="protein sequence ID" value="BPAG_0001284001-mRNA-1"/>
    <property type="gene ID" value="BPAG_0001284001"/>
</dbReference>
<dbReference type="EMBL" id="UZAD01013320">
    <property type="protein sequence ID" value="VDN93954.1"/>
    <property type="molecule type" value="Genomic_DNA"/>
</dbReference>
<name>A0A0N4TVE0_BRUPA</name>
<evidence type="ECO:0000313" key="1">
    <source>
        <dbReference type="EMBL" id="VDN93954.1"/>
    </source>
</evidence>